<dbReference type="Gene3D" id="1.10.10.10">
    <property type="entry name" value="Winged helix-like DNA-binding domain superfamily/Winged helix DNA-binding domain"/>
    <property type="match status" value="1"/>
</dbReference>
<feature type="modified residue" description="4-aspartylphosphate" evidence="2">
    <location>
        <position position="61"/>
    </location>
</feature>
<dbReference type="SMART" id="SM00421">
    <property type="entry name" value="HTH_LUXR"/>
    <property type="match status" value="1"/>
</dbReference>
<protein>
    <submittedName>
        <fullName evidence="5">Response regulator</fullName>
    </submittedName>
</protein>
<dbReference type="SMART" id="SM00448">
    <property type="entry name" value="REC"/>
    <property type="match status" value="1"/>
</dbReference>
<evidence type="ECO:0000256" key="1">
    <source>
        <dbReference type="ARBA" id="ARBA00023125"/>
    </source>
</evidence>
<keyword evidence="2" id="KW-0597">Phosphoprotein</keyword>
<dbReference type="Gene3D" id="3.40.50.2300">
    <property type="match status" value="1"/>
</dbReference>
<evidence type="ECO:0000313" key="5">
    <source>
        <dbReference type="EMBL" id="MFD1697603.1"/>
    </source>
</evidence>
<dbReference type="Pfam" id="PF00196">
    <property type="entry name" value="GerE"/>
    <property type="match status" value="1"/>
</dbReference>
<dbReference type="SUPFAM" id="SSF52172">
    <property type="entry name" value="CheY-like"/>
    <property type="match status" value="1"/>
</dbReference>
<comment type="caution">
    <text evidence="5">The sequence shown here is derived from an EMBL/GenBank/DDBJ whole genome shotgun (WGS) entry which is preliminary data.</text>
</comment>
<dbReference type="InterPro" id="IPR000792">
    <property type="entry name" value="Tscrpt_reg_LuxR_C"/>
</dbReference>
<keyword evidence="1" id="KW-0238">DNA-binding</keyword>
<dbReference type="PROSITE" id="PS50043">
    <property type="entry name" value="HTH_LUXR_2"/>
    <property type="match status" value="1"/>
</dbReference>
<organism evidence="5 6">
    <name type="scientific">Roseibium aestuarii</name>
    <dbReference type="NCBI Taxonomy" id="2600299"/>
    <lineage>
        <taxon>Bacteria</taxon>
        <taxon>Pseudomonadati</taxon>
        <taxon>Pseudomonadota</taxon>
        <taxon>Alphaproteobacteria</taxon>
        <taxon>Hyphomicrobiales</taxon>
        <taxon>Stappiaceae</taxon>
        <taxon>Roseibium</taxon>
    </lineage>
</organism>
<dbReference type="PROSITE" id="PS50110">
    <property type="entry name" value="RESPONSE_REGULATORY"/>
    <property type="match status" value="1"/>
</dbReference>
<dbReference type="PANTHER" id="PTHR43214">
    <property type="entry name" value="TWO-COMPONENT RESPONSE REGULATOR"/>
    <property type="match status" value="1"/>
</dbReference>
<gene>
    <name evidence="5" type="ORF">ACFSC7_18950</name>
</gene>
<dbReference type="EMBL" id="JBHUFA010000016">
    <property type="protein sequence ID" value="MFD1697603.1"/>
    <property type="molecule type" value="Genomic_DNA"/>
</dbReference>
<dbReference type="RefSeq" id="WP_149893225.1">
    <property type="nucleotide sequence ID" value="NZ_JBHUFA010000016.1"/>
</dbReference>
<dbReference type="PRINTS" id="PR00038">
    <property type="entry name" value="HTHLUXR"/>
</dbReference>
<dbReference type="Pfam" id="PF00072">
    <property type="entry name" value="Response_reg"/>
    <property type="match status" value="1"/>
</dbReference>
<feature type="domain" description="HTH luxR-type" evidence="3">
    <location>
        <begin position="242"/>
        <end position="307"/>
    </location>
</feature>
<reference evidence="6" key="1">
    <citation type="journal article" date="2019" name="Int. J. Syst. Evol. Microbiol.">
        <title>The Global Catalogue of Microorganisms (GCM) 10K type strain sequencing project: providing services to taxonomists for standard genome sequencing and annotation.</title>
        <authorList>
            <consortium name="The Broad Institute Genomics Platform"/>
            <consortium name="The Broad Institute Genome Sequencing Center for Infectious Disease"/>
            <person name="Wu L."/>
            <person name="Ma J."/>
        </authorList>
    </citation>
    <scope>NUCLEOTIDE SEQUENCE [LARGE SCALE GENOMIC DNA]</scope>
    <source>
        <strain evidence="6">JCM 3369</strain>
    </source>
</reference>
<dbReference type="PANTHER" id="PTHR43214:SF44">
    <property type="entry name" value="TWO-COMPONENT RESPONSE REGULATOR"/>
    <property type="match status" value="1"/>
</dbReference>
<evidence type="ECO:0000259" key="3">
    <source>
        <dbReference type="PROSITE" id="PS50043"/>
    </source>
</evidence>
<evidence type="ECO:0000256" key="2">
    <source>
        <dbReference type="PROSITE-ProRule" id="PRU00169"/>
    </source>
</evidence>
<dbReference type="SUPFAM" id="SSF46894">
    <property type="entry name" value="C-terminal effector domain of the bipartite response regulators"/>
    <property type="match status" value="1"/>
</dbReference>
<dbReference type="InterPro" id="IPR039420">
    <property type="entry name" value="WalR-like"/>
</dbReference>
<dbReference type="InterPro" id="IPR001789">
    <property type="entry name" value="Sig_transdc_resp-reg_receiver"/>
</dbReference>
<dbReference type="InterPro" id="IPR036388">
    <property type="entry name" value="WH-like_DNA-bd_sf"/>
</dbReference>
<proteinExistence type="predicted"/>
<accession>A0ABW4K1F3</accession>
<feature type="domain" description="Response regulatory" evidence="4">
    <location>
        <begin position="12"/>
        <end position="128"/>
    </location>
</feature>
<dbReference type="CDD" id="cd06170">
    <property type="entry name" value="LuxR_C_like"/>
    <property type="match status" value="1"/>
</dbReference>
<dbReference type="InterPro" id="IPR011006">
    <property type="entry name" value="CheY-like_superfamily"/>
</dbReference>
<evidence type="ECO:0000313" key="6">
    <source>
        <dbReference type="Proteomes" id="UP001597327"/>
    </source>
</evidence>
<name>A0ABW4K1F3_9HYPH</name>
<sequence length="310" mass="33207">MTDPRSPAPRDIVLVVDDSPETLGFLTQALEQAGVTVLVATSGQGALNIAERVTPDMILMDAVMPGLSGFETCAAIKARPHLAHVPVIFMTGLSDTEHIVHALDSGGVDFLTKPINIDELKARIRVHLANARSVQNARVALDAAGRHLVAVSRDGTLRWSTPQTHQLLASTPSGDTRLLQEIAAALGAWLSSDGDRGASRTDPFTLAPLGEISIQMQYLGAVSGDEVLFRLTTADHPNQAEVLRRGFALTAREADVLLWIAKGKANKDIGEILGLSPRTVNKHLEQIYQKLGVENRASAAVRAAQALYEI</sequence>
<evidence type="ECO:0000259" key="4">
    <source>
        <dbReference type="PROSITE" id="PS50110"/>
    </source>
</evidence>
<dbReference type="Proteomes" id="UP001597327">
    <property type="component" value="Unassembled WGS sequence"/>
</dbReference>
<dbReference type="InterPro" id="IPR016032">
    <property type="entry name" value="Sig_transdc_resp-reg_C-effctor"/>
</dbReference>
<keyword evidence="6" id="KW-1185">Reference proteome</keyword>